<proteinExistence type="inferred from homology"/>
<evidence type="ECO:0000259" key="4">
    <source>
        <dbReference type="Pfam" id="PF20257"/>
    </source>
</evidence>
<dbReference type="Gene3D" id="2.40.30.90">
    <property type="entry name" value="Bacterial fluorinating enzyme like"/>
    <property type="match status" value="1"/>
</dbReference>
<dbReference type="STRING" id="1454001.AW08_00287"/>
<dbReference type="GO" id="GO:0016740">
    <property type="term" value="F:transferase activity"/>
    <property type="evidence" value="ECO:0007669"/>
    <property type="project" value="UniProtKB-KW"/>
</dbReference>
<dbReference type="Proteomes" id="UP000020218">
    <property type="component" value="Unassembled WGS sequence"/>
</dbReference>
<dbReference type="Pfam" id="PF01887">
    <property type="entry name" value="SAM_HAT_N"/>
    <property type="match status" value="1"/>
</dbReference>
<protein>
    <submittedName>
        <fullName evidence="5">S-adenosyl-l-methionine hydroxide adenosyltransferase</fullName>
    </submittedName>
</protein>
<dbReference type="EMBL" id="JFAX01000001">
    <property type="protein sequence ID" value="EXI69794.1"/>
    <property type="molecule type" value="Genomic_DNA"/>
</dbReference>
<evidence type="ECO:0000313" key="5">
    <source>
        <dbReference type="EMBL" id="EXI69794.1"/>
    </source>
</evidence>
<evidence type="ECO:0000259" key="3">
    <source>
        <dbReference type="Pfam" id="PF01887"/>
    </source>
</evidence>
<dbReference type="PIRSF" id="PIRSF006779">
    <property type="entry name" value="UCP006779"/>
    <property type="match status" value="1"/>
</dbReference>
<dbReference type="InterPro" id="IPR046469">
    <property type="entry name" value="SAM_HAT_N"/>
</dbReference>
<keyword evidence="6" id="KW-1185">Reference proteome</keyword>
<evidence type="ECO:0000256" key="1">
    <source>
        <dbReference type="ARBA" id="ARBA00022691"/>
    </source>
</evidence>
<organism evidence="5 6">
    <name type="scientific">Candidatus Accumulibacter adjunctus</name>
    <dbReference type="NCBI Taxonomy" id="1454001"/>
    <lineage>
        <taxon>Bacteria</taxon>
        <taxon>Pseudomonadati</taxon>
        <taxon>Pseudomonadota</taxon>
        <taxon>Betaproteobacteria</taxon>
        <taxon>Candidatus Accumulibacter</taxon>
    </lineage>
</organism>
<keyword evidence="1" id="KW-0949">S-adenosyl-L-methionine</keyword>
<comment type="similarity">
    <text evidence="2">Belongs to the SAM hydrolase / SAM-dependent halogenase family.</text>
</comment>
<dbReference type="PANTHER" id="PTHR35092">
    <property type="entry name" value="CHLORINASE MJ1651"/>
    <property type="match status" value="1"/>
</dbReference>
<dbReference type="SUPFAM" id="SSF101852">
    <property type="entry name" value="Bacterial fluorinating enzyme, C-terminal domain"/>
    <property type="match status" value="1"/>
</dbReference>
<dbReference type="PANTHER" id="PTHR35092:SF1">
    <property type="entry name" value="CHLORINASE MJ1651"/>
    <property type="match status" value="1"/>
</dbReference>
<comment type="caution">
    <text evidence="5">The sequence shown here is derived from an EMBL/GenBank/DDBJ whole genome shotgun (WGS) entry which is preliminary data.</text>
</comment>
<dbReference type="InterPro" id="IPR023228">
    <property type="entry name" value="SAM_OH_AdoTrfase_N_sf"/>
</dbReference>
<feature type="domain" description="S-adenosyl-l-methionine hydroxide adenosyltransferase C-terminal" evidence="4">
    <location>
        <begin position="160"/>
        <end position="239"/>
    </location>
</feature>
<dbReference type="SUPFAM" id="SSF102522">
    <property type="entry name" value="Bacterial fluorinating enzyme, N-terminal domain"/>
    <property type="match status" value="1"/>
</dbReference>
<gene>
    <name evidence="5" type="ORF">AW08_00287</name>
</gene>
<dbReference type="Pfam" id="PF20257">
    <property type="entry name" value="SAM_HAT_C"/>
    <property type="match status" value="1"/>
</dbReference>
<dbReference type="InterPro" id="IPR023227">
    <property type="entry name" value="SAM_OH_AdoTrfase_C_sf"/>
</dbReference>
<evidence type="ECO:0000256" key="2">
    <source>
        <dbReference type="ARBA" id="ARBA00024035"/>
    </source>
</evidence>
<dbReference type="Gene3D" id="3.40.50.10790">
    <property type="entry name" value="S-adenosyl-l-methionine hydroxide adenosyltransferase, N-terminal"/>
    <property type="match status" value="1"/>
</dbReference>
<sequence>MIVLFTDFGIDDPYVGQMKAALLRAGCRDMPIVDLLHRVPDFAARAGAHLLAALHASFDRGSVFLAVVDPGVGSDRPAAVLEADGKYYVGPDNGLLAVVAARAREQRTWRILWRPDRLSHSFHGRDLFAPVAARIATGDWPAAWLATSRLQHPLSADDLAEIIYVDHYGNAMTGIRAANVPPEARLRLGGQEVSPARVFAEVAAGAAFWYENSIGLVEIAVNRGSAASCLFLAPGTPVTLLA</sequence>
<dbReference type="AlphaFoldDB" id="A0A011PTV4"/>
<dbReference type="InterPro" id="IPR046470">
    <property type="entry name" value="SAM_HAT_C"/>
</dbReference>
<dbReference type="InterPro" id="IPR002747">
    <property type="entry name" value="SAM_OH_AdoTrfase"/>
</dbReference>
<reference evidence="5" key="1">
    <citation type="submission" date="2014-02" db="EMBL/GenBank/DDBJ databases">
        <title>Expanding our view of genomic diversity in Candidatus Accumulibacter clades.</title>
        <authorList>
            <person name="Skennerton C.T."/>
            <person name="Barr J.J."/>
            <person name="Slater F.R."/>
            <person name="Bond P.L."/>
            <person name="Tyson G.W."/>
        </authorList>
    </citation>
    <scope>NUCLEOTIDE SEQUENCE [LARGE SCALE GENOMIC DNA]</scope>
</reference>
<evidence type="ECO:0000313" key="6">
    <source>
        <dbReference type="Proteomes" id="UP000020218"/>
    </source>
</evidence>
<feature type="domain" description="S-adenosyl-l-methionine hydroxide adenosyltransferase N-terminal" evidence="3">
    <location>
        <begin position="2"/>
        <end position="139"/>
    </location>
</feature>
<dbReference type="PATRIC" id="fig|1454001.3.peg.120"/>
<accession>A0A011PTV4</accession>
<name>A0A011PTV4_9PROT</name>